<evidence type="ECO:0000313" key="2">
    <source>
        <dbReference type="EMBL" id="MFD2697209.1"/>
    </source>
</evidence>
<name>A0ABW5SC93_9FLAO</name>
<proteinExistence type="predicted"/>
<keyword evidence="1" id="KW-0472">Membrane</keyword>
<evidence type="ECO:0000313" key="3">
    <source>
        <dbReference type="Proteomes" id="UP001597357"/>
    </source>
</evidence>
<reference evidence="3" key="1">
    <citation type="journal article" date="2019" name="Int. J. Syst. Evol. Microbiol.">
        <title>The Global Catalogue of Microorganisms (GCM) 10K type strain sequencing project: providing services to taxonomists for standard genome sequencing and annotation.</title>
        <authorList>
            <consortium name="The Broad Institute Genomics Platform"/>
            <consortium name="The Broad Institute Genome Sequencing Center for Infectious Disease"/>
            <person name="Wu L."/>
            <person name="Ma J."/>
        </authorList>
    </citation>
    <scope>NUCLEOTIDE SEQUENCE [LARGE SCALE GENOMIC DNA]</scope>
    <source>
        <strain evidence="3">KCTC 42255</strain>
    </source>
</reference>
<organism evidence="2 3">
    <name type="scientific">Mesonia sediminis</name>
    <dbReference type="NCBI Taxonomy" id="1703946"/>
    <lineage>
        <taxon>Bacteria</taxon>
        <taxon>Pseudomonadati</taxon>
        <taxon>Bacteroidota</taxon>
        <taxon>Flavobacteriia</taxon>
        <taxon>Flavobacteriales</taxon>
        <taxon>Flavobacteriaceae</taxon>
        <taxon>Mesonia</taxon>
    </lineage>
</organism>
<dbReference type="RefSeq" id="WP_379044645.1">
    <property type="nucleotide sequence ID" value="NZ_JBHULZ010000023.1"/>
</dbReference>
<dbReference type="InterPro" id="IPR057695">
    <property type="entry name" value="DUF7935"/>
</dbReference>
<accession>A0ABW5SC93</accession>
<gene>
    <name evidence="2" type="ORF">ACFSQ0_04325</name>
</gene>
<dbReference type="Proteomes" id="UP001597357">
    <property type="component" value="Unassembled WGS sequence"/>
</dbReference>
<protein>
    <recommendedName>
        <fullName evidence="4">HEAT repeat domain-containing protein</fullName>
    </recommendedName>
</protein>
<comment type="caution">
    <text evidence="2">The sequence shown here is derived from an EMBL/GenBank/DDBJ whole genome shotgun (WGS) entry which is preliminary data.</text>
</comment>
<dbReference type="EMBL" id="JBHULZ010000023">
    <property type="protein sequence ID" value="MFD2697209.1"/>
    <property type="molecule type" value="Genomic_DNA"/>
</dbReference>
<keyword evidence="1" id="KW-1133">Transmembrane helix</keyword>
<evidence type="ECO:0000256" key="1">
    <source>
        <dbReference type="SAM" id="Phobius"/>
    </source>
</evidence>
<dbReference type="Pfam" id="PF25589">
    <property type="entry name" value="DUF7935"/>
    <property type="match status" value="1"/>
</dbReference>
<keyword evidence="1" id="KW-0812">Transmembrane</keyword>
<keyword evidence="3" id="KW-1185">Reference proteome</keyword>
<feature type="transmembrane region" description="Helical" evidence="1">
    <location>
        <begin position="6"/>
        <end position="26"/>
    </location>
</feature>
<evidence type="ECO:0008006" key="4">
    <source>
        <dbReference type="Google" id="ProtNLM"/>
    </source>
</evidence>
<sequence length="172" mass="20047">MEENLIQLAFYLLPAILVALISYYFFDGYFKAENKKQLFELRRQNSKQTLPIRLQALERLTILLERIDPGSLLIRIKPTSEDKNEYENLLIHHIEQEFEHNISQQIYVSEGCWNAIRATKNATIALIRKTNMSESVDSPTKLREIILSEMMEKSSPSQTGLAYIKQEVKGLW</sequence>